<proteinExistence type="predicted"/>
<dbReference type="Gene3D" id="4.10.1210.10">
    <property type="entry name" value="Atu1913-like"/>
    <property type="match status" value="1"/>
</dbReference>
<reference evidence="1 2" key="1">
    <citation type="submission" date="2018-09" db="EMBL/GenBank/DDBJ databases">
        <authorList>
            <person name="Le Fleche-Mateos A."/>
        </authorList>
    </citation>
    <scope>NUCLEOTIDE SEQUENCE [LARGE SCALE GENOMIC DNA]</scope>
    <source>
        <strain evidence="1 2">DSM 30078</strain>
    </source>
</reference>
<comment type="caution">
    <text evidence="1">The sequence shown here is derived from an EMBL/GenBank/DDBJ whole genome shotgun (WGS) entry which is preliminary data.</text>
</comment>
<keyword evidence="2" id="KW-1185">Reference proteome</keyword>
<organism evidence="1 2">
    <name type="scientific">Rahnella inusitata</name>
    <dbReference type="NCBI Taxonomy" id="58169"/>
    <lineage>
        <taxon>Bacteria</taxon>
        <taxon>Pseudomonadati</taxon>
        <taxon>Pseudomonadota</taxon>
        <taxon>Gammaproteobacteria</taxon>
        <taxon>Enterobacterales</taxon>
        <taxon>Yersiniaceae</taxon>
        <taxon>Rahnella</taxon>
    </lineage>
</organism>
<dbReference type="Proteomes" id="UP000284119">
    <property type="component" value="Unassembled WGS sequence"/>
</dbReference>
<accession>A0ABX9P4X7</accession>
<gene>
    <name evidence="1" type="ORF">D5396_02865</name>
</gene>
<sequence length="85" mass="9466">MPIVRTRLSLFGGDTVVIRCSEKCHIHLMCENDAEQEGRHTGFGDVLTVNNQNTAYVGIPYKGIWSVLIDSQCDSLEHSITYLPA</sequence>
<dbReference type="InterPro" id="IPR036488">
    <property type="entry name" value="DUF1883-like_sf"/>
</dbReference>
<name>A0ABX9P4X7_9GAMM</name>
<dbReference type="SUPFAM" id="SSF141099">
    <property type="entry name" value="Atu1913-like"/>
    <property type="match status" value="1"/>
</dbReference>
<evidence type="ECO:0000313" key="1">
    <source>
        <dbReference type="EMBL" id="RJT16070.1"/>
    </source>
</evidence>
<evidence type="ECO:0000313" key="2">
    <source>
        <dbReference type="Proteomes" id="UP000284119"/>
    </source>
</evidence>
<protein>
    <submittedName>
        <fullName evidence="1">DUF1883 domain-containing protein</fullName>
    </submittedName>
</protein>
<dbReference type="EMBL" id="RAHG01000001">
    <property type="protein sequence ID" value="RJT16070.1"/>
    <property type="molecule type" value="Genomic_DNA"/>
</dbReference>
<dbReference type="RefSeq" id="WP_112168820.1">
    <property type="nucleotide sequence ID" value="NZ_JYDE01000037.1"/>
</dbReference>